<organism evidence="6 7">
    <name type="scientific">Blastopirellula marina</name>
    <dbReference type="NCBI Taxonomy" id="124"/>
    <lineage>
        <taxon>Bacteria</taxon>
        <taxon>Pseudomonadati</taxon>
        <taxon>Planctomycetota</taxon>
        <taxon>Planctomycetia</taxon>
        <taxon>Pirellulales</taxon>
        <taxon>Pirellulaceae</taxon>
        <taxon>Blastopirellula</taxon>
    </lineage>
</organism>
<dbReference type="InterPro" id="IPR050953">
    <property type="entry name" value="N4_N6_ade-DNA_methylase"/>
</dbReference>
<evidence type="ECO:0000256" key="2">
    <source>
        <dbReference type="ARBA" id="ARBA00022603"/>
    </source>
</evidence>
<dbReference type="Proteomes" id="UP000239388">
    <property type="component" value="Unassembled WGS sequence"/>
</dbReference>
<dbReference type="GO" id="GO:0009007">
    <property type="term" value="F:site-specific DNA-methyltransferase (adenine-specific) activity"/>
    <property type="evidence" value="ECO:0007669"/>
    <property type="project" value="UniProtKB-EC"/>
</dbReference>
<dbReference type="PRINTS" id="PR00507">
    <property type="entry name" value="N12N6MTFRASE"/>
</dbReference>
<dbReference type="InterPro" id="IPR029063">
    <property type="entry name" value="SAM-dependent_MTases_sf"/>
</dbReference>
<gene>
    <name evidence="6" type="ORF">C5Y98_17585</name>
</gene>
<keyword evidence="2" id="KW-0489">Methyltransferase</keyword>
<evidence type="ECO:0000256" key="1">
    <source>
        <dbReference type="ARBA" id="ARBA00011900"/>
    </source>
</evidence>
<dbReference type="PANTHER" id="PTHR33841:SF1">
    <property type="entry name" value="DNA METHYLTRANSFERASE A"/>
    <property type="match status" value="1"/>
</dbReference>
<sequence>MARLSPRARRERGVFYTPWEVAEAIVRQVDRRLKLDLHLPHGLADGSTWERFLRQGYKLPEGLKPTDLIVRILEPSAGSGVFLVAAIRQIYQNFSQRHIAEHLPPSSLTARWQAFVEEDLPDRLHAIELLSDAIPAARDTIGQFLETTGLNSTAAEFVSLHCGNALEPQIHSELAQPATVVIGNPPYAAASTNTGEWIKELLRGKIGGNQLYRSYFESDGQPLKERKLWLHDDYVKFLRISQWHLERAGLGVIGLVTNHGYLDNVTFRGLRFQLADQFDRIEILDLNGNSKKRGTSARLSRDESVFDIGQGVALSLFSNFPRSTQKAIHYGELWGPRSGKLRTMATDDWEVLTSQKLSPSPPHYFFTPRGVDISSEYQRGIPITDLIPQSTSTVVTARDAIVIDTDRERLLARIAEFRDIEIHDDALRAKYFPRPRSGKYPPGDTRGWKLTKARAALRDDAAWQERIIECAYRPFDRRWVYWSPEMIDWPRGEVMQSMQSADALALVVRRQMPPDRPCNFFLATDTLTIDGILRSDNRGNETLLPMVLHGQENLCREYLPKHLANVHVREVFAYLYSLFQMSEYRTHFAESLRIEYPRVFFPTTKAAFDELAHLGELLLSLHLRRSTTRKMTAPSDLPSVASGYPKWQDNRVWIDRETPLVKVDQAAWLFHIGSHQVLRKWLKDRRHTCLTTEEVANYLAIVDLIGQTQSIVAQIDLAIKKLGGLHRALGIEPIDSTT</sequence>
<dbReference type="EC" id="2.1.1.72" evidence="1"/>
<evidence type="ECO:0000256" key="4">
    <source>
        <dbReference type="ARBA" id="ARBA00047942"/>
    </source>
</evidence>
<accession>A0A2S8FPA5</accession>
<dbReference type="AlphaFoldDB" id="A0A2S8FPA5"/>
<name>A0A2S8FPA5_9BACT</name>
<comment type="caution">
    <text evidence="6">The sequence shown here is derived from an EMBL/GenBank/DDBJ whole genome shotgun (WGS) entry which is preliminary data.</text>
</comment>
<reference evidence="6 7" key="1">
    <citation type="submission" date="2018-02" db="EMBL/GenBank/DDBJ databases">
        <title>Comparative genomes isolates from brazilian mangrove.</title>
        <authorList>
            <person name="Araujo J.E."/>
            <person name="Taketani R.G."/>
            <person name="Silva M.C.P."/>
            <person name="Loureco M.V."/>
            <person name="Andreote F.D."/>
        </authorList>
    </citation>
    <scope>NUCLEOTIDE SEQUENCE [LARGE SCALE GENOMIC DNA]</scope>
    <source>
        <strain evidence="6 7">NAP PRIS-MGV</strain>
    </source>
</reference>
<evidence type="ECO:0000313" key="6">
    <source>
        <dbReference type="EMBL" id="PQO34023.1"/>
    </source>
</evidence>
<dbReference type="SUPFAM" id="SSF53335">
    <property type="entry name" value="S-adenosyl-L-methionine-dependent methyltransferases"/>
    <property type="match status" value="1"/>
</dbReference>
<evidence type="ECO:0000313" key="7">
    <source>
        <dbReference type="Proteomes" id="UP000239388"/>
    </source>
</evidence>
<proteinExistence type="predicted"/>
<feature type="domain" description="Type ISP restriction-modification enzyme LLaBIII C-terminal specificity" evidence="5">
    <location>
        <begin position="385"/>
        <end position="701"/>
    </location>
</feature>
<evidence type="ECO:0000259" key="5">
    <source>
        <dbReference type="Pfam" id="PF18135"/>
    </source>
</evidence>
<comment type="catalytic activity">
    <reaction evidence="4">
        <text>a 2'-deoxyadenosine in DNA + S-adenosyl-L-methionine = an N(6)-methyl-2'-deoxyadenosine in DNA + S-adenosyl-L-homocysteine + H(+)</text>
        <dbReference type="Rhea" id="RHEA:15197"/>
        <dbReference type="Rhea" id="RHEA-COMP:12418"/>
        <dbReference type="Rhea" id="RHEA-COMP:12419"/>
        <dbReference type="ChEBI" id="CHEBI:15378"/>
        <dbReference type="ChEBI" id="CHEBI:57856"/>
        <dbReference type="ChEBI" id="CHEBI:59789"/>
        <dbReference type="ChEBI" id="CHEBI:90615"/>
        <dbReference type="ChEBI" id="CHEBI:90616"/>
        <dbReference type="EC" id="2.1.1.72"/>
    </reaction>
</comment>
<dbReference type="Gene3D" id="3.40.50.150">
    <property type="entry name" value="Vaccinia Virus protein VP39"/>
    <property type="match status" value="1"/>
</dbReference>
<dbReference type="Pfam" id="PF18135">
    <property type="entry name" value="Type_ISP_C"/>
    <property type="match status" value="1"/>
</dbReference>
<dbReference type="EMBL" id="PUIB01000017">
    <property type="protein sequence ID" value="PQO34023.1"/>
    <property type="molecule type" value="Genomic_DNA"/>
</dbReference>
<dbReference type="GO" id="GO:0032259">
    <property type="term" value="P:methylation"/>
    <property type="evidence" value="ECO:0007669"/>
    <property type="project" value="UniProtKB-KW"/>
</dbReference>
<evidence type="ECO:0000256" key="3">
    <source>
        <dbReference type="ARBA" id="ARBA00022679"/>
    </source>
</evidence>
<dbReference type="PANTHER" id="PTHR33841">
    <property type="entry name" value="DNA METHYLTRANSFERASE YEEA-RELATED"/>
    <property type="match status" value="1"/>
</dbReference>
<keyword evidence="3" id="KW-0808">Transferase</keyword>
<dbReference type="InterPro" id="IPR041635">
    <property type="entry name" value="Type_ISP_LLaBIII_C"/>
</dbReference>
<protein>
    <recommendedName>
        <fullName evidence="1">site-specific DNA-methyltransferase (adenine-specific)</fullName>
        <ecNumber evidence="1">2.1.1.72</ecNumber>
    </recommendedName>
</protein>